<evidence type="ECO:0000256" key="1">
    <source>
        <dbReference type="SAM" id="SignalP"/>
    </source>
</evidence>
<comment type="caution">
    <text evidence="2">The sequence shown here is derived from an EMBL/GenBank/DDBJ whole genome shotgun (WGS) entry which is preliminary data.</text>
</comment>
<dbReference type="SUPFAM" id="SSF54427">
    <property type="entry name" value="NTF2-like"/>
    <property type="match status" value="1"/>
</dbReference>
<reference evidence="2 3" key="1">
    <citation type="submission" date="2018-08" db="EMBL/GenBank/DDBJ databases">
        <title>Muricauda nanhaiensis sp. nov., isolated from seawater of the South China Sea.</title>
        <authorList>
            <person name="Dang Y."/>
        </authorList>
    </citation>
    <scope>NUCLEOTIDE SEQUENCE [LARGE SCALE GENOMIC DNA]</scope>
    <source>
        <strain evidence="2 3">SM1704</strain>
    </source>
</reference>
<protein>
    <recommendedName>
        <fullName evidence="4">Nuclear transport factor 2 family protein</fullName>
    </recommendedName>
</protein>
<evidence type="ECO:0000313" key="2">
    <source>
        <dbReference type="EMBL" id="RDY61040.1"/>
    </source>
</evidence>
<proteinExistence type="predicted"/>
<keyword evidence="3" id="KW-1185">Reference proteome</keyword>
<organism evidence="2 3">
    <name type="scientific">Flagellimonas nanhaiensis</name>
    <dbReference type="NCBI Taxonomy" id="2292706"/>
    <lineage>
        <taxon>Bacteria</taxon>
        <taxon>Pseudomonadati</taxon>
        <taxon>Bacteroidota</taxon>
        <taxon>Flavobacteriia</taxon>
        <taxon>Flavobacteriales</taxon>
        <taxon>Flavobacteriaceae</taxon>
        <taxon>Flagellimonas</taxon>
    </lineage>
</organism>
<dbReference type="AlphaFoldDB" id="A0A371JT88"/>
<gene>
    <name evidence="2" type="ORF">DX873_02375</name>
</gene>
<evidence type="ECO:0000313" key="3">
    <source>
        <dbReference type="Proteomes" id="UP000261828"/>
    </source>
</evidence>
<dbReference type="EMBL" id="QTJX01000001">
    <property type="protein sequence ID" value="RDY61040.1"/>
    <property type="molecule type" value="Genomic_DNA"/>
</dbReference>
<sequence>MNTKNGIALFVSLIFAIAMFSQTSEKEEIQEVIEQSYIKGLIDAGDFDEARKGIHENFIIWGHRDTTLTSKTRDEWIAQRKKRPDLAKVDYSIVFIDISDEAASAKVEMSRGNIWAVDYIFLYKFKNTWRIVSAIDHVKRLD</sequence>
<name>A0A371JT88_9FLAO</name>
<accession>A0A371JT88</accession>
<dbReference type="Proteomes" id="UP000261828">
    <property type="component" value="Unassembled WGS sequence"/>
</dbReference>
<dbReference type="InterPro" id="IPR039437">
    <property type="entry name" value="FrzH/put_lumazine-bd"/>
</dbReference>
<dbReference type="RefSeq" id="WP_116182922.1">
    <property type="nucleotide sequence ID" value="NZ_QTJX01000001.1"/>
</dbReference>
<dbReference type="OrthoDB" id="9792284at2"/>
<keyword evidence="1" id="KW-0732">Signal</keyword>
<dbReference type="Pfam" id="PF12893">
    <property type="entry name" value="Lumazine_bd_2"/>
    <property type="match status" value="1"/>
</dbReference>
<feature type="signal peptide" evidence="1">
    <location>
        <begin position="1"/>
        <end position="23"/>
    </location>
</feature>
<evidence type="ECO:0008006" key="4">
    <source>
        <dbReference type="Google" id="ProtNLM"/>
    </source>
</evidence>
<feature type="chain" id="PRO_5016986536" description="Nuclear transport factor 2 family protein" evidence="1">
    <location>
        <begin position="24"/>
        <end position="142"/>
    </location>
</feature>
<dbReference type="Gene3D" id="3.10.450.50">
    <property type="match status" value="1"/>
</dbReference>
<dbReference type="InterPro" id="IPR032710">
    <property type="entry name" value="NTF2-like_dom_sf"/>
</dbReference>